<sequence>MVSNHIRTTPDDASGFGSVAFICFPTMRVVPDNIRQPCPWSSLLIEADVYFPSVLYVSVTAAFIWQRVPAIL</sequence>
<gene>
    <name evidence="1" type="ORF">rCG_41332</name>
</gene>
<evidence type="ECO:0000313" key="2">
    <source>
        <dbReference type="Proteomes" id="UP000234681"/>
    </source>
</evidence>
<dbReference type="Proteomes" id="UP000234681">
    <property type="component" value="Chromosome 2"/>
</dbReference>
<reference evidence="2" key="1">
    <citation type="submission" date="2005-09" db="EMBL/GenBank/DDBJ databases">
        <authorList>
            <person name="Mural R.J."/>
            <person name="Li P.W."/>
            <person name="Adams M.D."/>
            <person name="Amanatides P.G."/>
            <person name="Baden-Tillson H."/>
            <person name="Barnstead M."/>
            <person name="Chin S.H."/>
            <person name="Dew I."/>
            <person name="Evans C.A."/>
            <person name="Ferriera S."/>
            <person name="Flanigan M."/>
            <person name="Fosler C."/>
            <person name="Glodek A."/>
            <person name="Gu Z."/>
            <person name="Holt R.A."/>
            <person name="Jennings D."/>
            <person name="Kraft C.L."/>
            <person name="Lu F."/>
            <person name="Nguyen T."/>
            <person name="Nusskern D.R."/>
            <person name="Pfannkoch C.M."/>
            <person name="Sitter C."/>
            <person name="Sutton G.G."/>
            <person name="Venter J.C."/>
            <person name="Wang Z."/>
            <person name="Woodage T."/>
            <person name="Zheng X.H."/>
            <person name="Zhong F."/>
        </authorList>
    </citation>
    <scope>NUCLEOTIDE SEQUENCE [LARGE SCALE GENOMIC DNA]</scope>
    <source>
        <strain>BN</strain>
        <strain evidence="2">Sprague-Dawley</strain>
    </source>
</reference>
<name>A6IHA7_RAT</name>
<dbReference type="EMBL" id="CH473961">
    <property type="protein sequence ID" value="EDM01055.1"/>
    <property type="molecule type" value="Genomic_DNA"/>
</dbReference>
<evidence type="ECO:0000313" key="1">
    <source>
        <dbReference type="EMBL" id="EDM01055.1"/>
    </source>
</evidence>
<organism evidence="1 2">
    <name type="scientific">Rattus norvegicus</name>
    <name type="common">Rat</name>
    <dbReference type="NCBI Taxonomy" id="10116"/>
    <lineage>
        <taxon>Eukaryota</taxon>
        <taxon>Metazoa</taxon>
        <taxon>Chordata</taxon>
        <taxon>Craniata</taxon>
        <taxon>Vertebrata</taxon>
        <taxon>Euteleostomi</taxon>
        <taxon>Mammalia</taxon>
        <taxon>Eutheria</taxon>
        <taxon>Euarchontoglires</taxon>
        <taxon>Glires</taxon>
        <taxon>Rodentia</taxon>
        <taxon>Myomorpha</taxon>
        <taxon>Muroidea</taxon>
        <taxon>Muridae</taxon>
        <taxon>Murinae</taxon>
        <taxon>Rattus</taxon>
    </lineage>
</organism>
<dbReference type="AlphaFoldDB" id="A6IHA7"/>
<accession>A6IHA7</accession>
<protein>
    <submittedName>
        <fullName evidence="1">RCG41332</fullName>
    </submittedName>
</protein>
<proteinExistence type="predicted"/>